<dbReference type="EMBL" id="JAGIOC010000001">
    <property type="protein sequence ID" value="MBP2407720.1"/>
    <property type="molecule type" value="Genomic_DNA"/>
</dbReference>
<gene>
    <name evidence="1" type="ORF">JOF44_000623</name>
</gene>
<evidence type="ECO:0000313" key="1">
    <source>
        <dbReference type="EMBL" id="MBP2407720.1"/>
    </source>
</evidence>
<reference evidence="1 2" key="1">
    <citation type="submission" date="2021-03" db="EMBL/GenBank/DDBJ databases">
        <title>Sequencing the genomes of 1000 actinobacteria strains.</title>
        <authorList>
            <person name="Klenk H.-P."/>
        </authorList>
    </citation>
    <scope>NUCLEOTIDE SEQUENCE [LARGE SCALE GENOMIC DNA]</scope>
    <source>
        <strain evidence="1 2">DSM 14564</strain>
    </source>
</reference>
<sequence length="32" mass="3618">MESHLAFEERQLLTVLDTLALNADRHDVLGPL</sequence>
<dbReference type="Proteomes" id="UP000698222">
    <property type="component" value="Unassembled WGS sequence"/>
</dbReference>
<proteinExistence type="predicted"/>
<comment type="caution">
    <text evidence="1">The sequence shown here is derived from an EMBL/GenBank/DDBJ whole genome shotgun (WGS) entry which is preliminary data.</text>
</comment>
<evidence type="ECO:0000313" key="2">
    <source>
        <dbReference type="Proteomes" id="UP000698222"/>
    </source>
</evidence>
<name>A0ABS4YGT2_9MICO</name>
<keyword evidence="2" id="KW-1185">Reference proteome</keyword>
<protein>
    <recommendedName>
        <fullName evidence="3">Hemerythrin</fullName>
    </recommendedName>
</protein>
<organism evidence="1 2">
    <name type="scientific">Brachybacterium fresconis</name>
    <dbReference type="NCBI Taxonomy" id="173363"/>
    <lineage>
        <taxon>Bacteria</taxon>
        <taxon>Bacillati</taxon>
        <taxon>Actinomycetota</taxon>
        <taxon>Actinomycetes</taxon>
        <taxon>Micrococcales</taxon>
        <taxon>Dermabacteraceae</taxon>
        <taxon>Brachybacterium</taxon>
    </lineage>
</organism>
<evidence type="ECO:0008006" key="3">
    <source>
        <dbReference type="Google" id="ProtNLM"/>
    </source>
</evidence>
<accession>A0ABS4YGT2</accession>